<proteinExistence type="predicted"/>
<evidence type="ECO:0000313" key="1">
    <source>
        <dbReference type="EMBL" id="GAI22979.1"/>
    </source>
</evidence>
<sequence>IKKGSLYLDLSDPRVIRYKGEYFITSMSHLRAARSKDG</sequence>
<reference evidence="1" key="1">
    <citation type="journal article" date="2014" name="Front. Microbiol.">
        <title>High frequency of phylogenetically diverse reductive dehalogenase-homologous genes in deep subseafloor sedimentary metagenomes.</title>
        <authorList>
            <person name="Kawai M."/>
            <person name="Futagami T."/>
            <person name="Toyoda A."/>
            <person name="Takaki Y."/>
            <person name="Nishi S."/>
            <person name="Hori S."/>
            <person name="Arai W."/>
            <person name="Tsubouchi T."/>
            <person name="Morono Y."/>
            <person name="Uchiyama I."/>
            <person name="Ito T."/>
            <person name="Fujiyama A."/>
            <person name="Inagaki F."/>
            <person name="Takami H."/>
        </authorList>
    </citation>
    <scope>NUCLEOTIDE SEQUENCE</scope>
    <source>
        <strain evidence="1">Expedition CK06-06</strain>
    </source>
</reference>
<accession>X1NWG5</accession>
<feature type="non-terminal residue" evidence="1">
    <location>
        <position position="1"/>
    </location>
</feature>
<name>X1NWG5_9ZZZZ</name>
<dbReference type="AlphaFoldDB" id="X1NWG5"/>
<dbReference type="EMBL" id="BARV01013473">
    <property type="protein sequence ID" value="GAI22979.1"/>
    <property type="molecule type" value="Genomic_DNA"/>
</dbReference>
<protein>
    <submittedName>
        <fullName evidence="1">Uncharacterized protein</fullName>
    </submittedName>
</protein>
<comment type="caution">
    <text evidence="1">The sequence shown here is derived from an EMBL/GenBank/DDBJ whole genome shotgun (WGS) entry which is preliminary data.</text>
</comment>
<gene>
    <name evidence="1" type="ORF">S06H3_24305</name>
</gene>
<organism evidence="1">
    <name type="scientific">marine sediment metagenome</name>
    <dbReference type="NCBI Taxonomy" id="412755"/>
    <lineage>
        <taxon>unclassified sequences</taxon>
        <taxon>metagenomes</taxon>
        <taxon>ecological metagenomes</taxon>
    </lineage>
</organism>